<comment type="caution">
    <text evidence="1">The sequence shown here is derived from an EMBL/GenBank/DDBJ whole genome shotgun (WGS) entry which is preliminary data.</text>
</comment>
<evidence type="ECO:0000313" key="1">
    <source>
        <dbReference type="EMBL" id="MBB4225926.1"/>
    </source>
</evidence>
<proteinExistence type="predicted"/>
<evidence type="ECO:0008006" key="3">
    <source>
        <dbReference type="Google" id="ProtNLM"/>
    </source>
</evidence>
<dbReference type="RefSeq" id="WP_184642627.1">
    <property type="nucleotide sequence ID" value="NZ_JACIFZ010000017.1"/>
</dbReference>
<dbReference type="Proteomes" id="UP000524450">
    <property type="component" value="Unassembled WGS sequence"/>
</dbReference>
<dbReference type="AlphaFoldDB" id="A0A840FTJ2"/>
<protein>
    <recommendedName>
        <fullName evidence="3">DUF5625 domain-containing protein</fullName>
    </recommendedName>
</protein>
<reference evidence="1 2" key="1">
    <citation type="submission" date="2020-08" db="EMBL/GenBank/DDBJ databases">
        <title>Genomic Encyclopedia of Type Strains, Phase IV (KMG-V): Genome sequencing to study the core and pangenomes of soil and plant-associated prokaryotes.</title>
        <authorList>
            <person name="Whitman W."/>
        </authorList>
    </citation>
    <scope>NUCLEOTIDE SEQUENCE [LARGE SCALE GENOMIC DNA]</scope>
    <source>
        <strain evidence="1 2">34/80</strain>
    </source>
</reference>
<evidence type="ECO:0000313" key="2">
    <source>
        <dbReference type="Proteomes" id="UP000524450"/>
    </source>
</evidence>
<name>A0A840FTJ2_9BURK</name>
<dbReference type="EMBL" id="JACIFZ010000017">
    <property type="protein sequence ID" value="MBB4225926.1"/>
    <property type="molecule type" value="Genomic_DNA"/>
</dbReference>
<accession>A0A840FTJ2</accession>
<sequence length="175" mass="18799">MASAVVLLGVAWQLACSDSSQVPEVLASASLPMARAGASARIDFTVTQAHLATRRRLMVALDFPQTQDGKLEDSLLQQDVPVALDVVLVQNGQLIAIPIQDYRALLEPSRGRANSDVVNLHLYGHDGSTSSGVLAGFYPPQAGHYTATVRTIQDQPRFAGIRTTVKIVPFYNTGE</sequence>
<organism evidence="1 2">
    <name type="scientific">Variovorax guangxiensis</name>
    <dbReference type="NCBI Taxonomy" id="1775474"/>
    <lineage>
        <taxon>Bacteria</taxon>
        <taxon>Pseudomonadati</taxon>
        <taxon>Pseudomonadota</taxon>
        <taxon>Betaproteobacteria</taxon>
        <taxon>Burkholderiales</taxon>
        <taxon>Comamonadaceae</taxon>
        <taxon>Variovorax</taxon>
    </lineage>
</organism>
<gene>
    <name evidence="1" type="ORF">GGD71_006739</name>
</gene>